<evidence type="ECO:0000313" key="1">
    <source>
        <dbReference type="EMBL" id="UYL64835.1"/>
    </source>
</evidence>
<sequence length="132" mass="14627">MGLKTFAFLNTGKENITKFLVDQGDPYSYYAIGVGNSSTDASETDNPLLGEEQKWRDANRSYFKDENSSYIAQWNATFYYDDLPSNALNEVAIARNITNGTTQGLIRITYDEIVLGSGSSVSFQIRVSPTQG</sequence>
<organism evidence="1 2">
    <name type="scientific">Methanophagales virus PBV299</name>
    <dbReference type="NCBI Taxonomy" id="2987730"/>
    <lineage>
        <taxon>Viruses</taxon>
        <taxon>Duplodnaviria</taxon>
        <taxon>Heunggongvirae</taxon>
        <taxon>Uroviricota</taxon>
        <taxon>Caudoviricetes</taxon>
        <taxon>Nakonvirales</taxon>
        <taxon>Ahpuchviridae</taxon>
        <taxon>Kisinvirus</taxon>
        <taxon>Kisinvirus pescaderoense</taxon>
    </lineage>
</organism>
<dbReference type="EMBL" id="OP413838">
    <property type="protein sequence ID" value="UYL64835.1"/>
    <property type="molecule type" value="Genomic_DNA"/>
</dbReference>
<dbReference type="Proteomes" id="UP001156193">
    <property type="component" value="Segment"/>
</dbReference>
<name>A0ABY6GLF1_9CAUD</name>
<gene>
    <name evidence="1" type="ORF">OFDIEDLO_00039</name>
</gene>
<evidence type="ECO:0000313" key="2">
    <source>
        <dbReference type="Proteomes" id="UP001156193"/>
    </source>
</evidence>
<accession>A0ABY6GLF1</accession>
<protein>
    <submittedName>
        <fullName evidence="1">Uncharacterized protein</fullName>
    </submittedName>
</protein>
<keyword evidence="2" id="KW-1185">Reference proteome</keyword>
<reference evidence="1 2" key="1">
    <citation type="submission" date="2022-09" db="EMBL/GenBank/DDBJ databases">
        <title>Evolutionary Diversification of Methanotrophic Ca. Methanophagales (ANME-1) and Their Expansive Virome.</title>
        <authorList>
            <person name="Laso-Perez R."/>
            <person name="Wu F."/>
            <person name="Cremiere A."/>
            <person name="Speth D."/>
            <person name="Magyar J.S."/>
            <person name="Krupovic M."/>
            <person name="Orphan V.J."/>
        </authorList>
    </citation>
    <scope>NUCLEOTIDE SEQUENCE [LARGE SCALE GENOMIC DNA]</scope>
    <source>
        <strain evidence="1">PBV299</strain>
    </source>
</reference>
<proteinExistence type="predicted"/>